<dbReference type="GO" id="GO:0046961">
    <property type="term" value="F:proton-transporting ATPase activity, rotational mechanism"/>
    <property type="evidence" value="ECO:0007669"/>
    <property type="project" value="UniProtKB-UniRule"/>
</dbReference>
<dbReference type="InterPro" id="IPR011989">
    <property type="entry name" value="ARM-like"/>
</dbReference>
<sequence length="437" mass="49366">MSVTLVSNVWLEENSLKIRTKPVPWEGYQRADLVTSEELALIKKVDRQSRAKTESTLLSDGQTYAHLYLRLLKKLQRVDTMQCLLVLIADALTDHDERIPLFLRTHDSDPELPYGPLLRTIDTQDEFVQLKAAQILTVLLCAEPAPLPATLLQPFLNTLATQITAGSVNRRDVAVQCLEALLARPEVRQTVWSIPKIISGLVEILKNKSGPQMSYQVAFSFWLLTFEQNVAQDINKKYDIVPLLTSVAQEAVKEKVIRVIVATFRNLVSRAPAQNLPAMLVAQLLPFVKNLAARKWSDEDIVEDVQYLRDELAANFQSLTTWDEYASELSSGHLSWTPVHESDDFWKENAVKLNEKDAAQLRTLIKLLNDSQDALVLAVAVHDIGQYVKHYERGKKLVNDLGAKTRVMELMTHPDADVRYRALLSVQALISQPWITA</sequence>
<comment type="similarity">
    <text evidence="1 5">Belongs to the V-ATPase H subunit family.</text>
</comment>
<evidence type="ECO:0000256" key="3">
    <source>
        <dbReference type="ARBA" id="ARBA00022781"/>
    </source>
</evidence>
<evidence type="ECO:0000313" key="8">
    <source>
        <dbReference type="Proteomes" id="UP000320762"/>
    </source>
</evidence>
<dbReference type="Pfam" id="PF11698">
    <property type="entry name" value="V-ATPase_H_C"/>
    <property type="match status" value="1"/>
</dbReference>
<dbReference type="SUPFAM" id="SSF48371">
    <property type="entry name" value="ARM repeat"/>
    <property type="match status" value="1"/>
</dbReference>
<dbReference type="PIRSF" id="PIRSF032184">
    <property type="entry name" value="ATPase_V1_H"/>
    <property type="match status" value="1"/>
</dbReference>
<dbReference type="PANTHER" id="PTHR10698:SF0">
    <property type="entry name" value="V-TYPE PROTON ATPASE SUBUNIT H"/>
    <property type="match status" value="1"/>
</dbReference>
<evidence type="ECO:0000256" key="5">
    <source>
        <dbReference type="PIRNR" id="PIRNR032184"/>
    </source>
</evidence>
<dbReference type="InterPro" id="IPR004908">
    <property type="entry name" value="ATPase_V1-cplx_hsu"/>
</dbReference>
<evidence type="ECO:0000259" key="6">
    <source>
        <dbReference type="Pfam" id="PF11698"/>
    </source>
</evidence>
<dbReference type="InterPro" id="IPR038497">
    <property type="entry name" value="ATPase_V1-cplx_hsu_C_sf"/>
</dbReference>
<dbReference type="Gene3D" id="1.25.10.10">
    <property type="entry name" value="Leucine-rich Repeat Variant"/>
    <property type="match status" value="1"/>
</dbReference>
<gene>
    <name evidence="7" type="ORF">BD626DRAFT_550249</name>
</gene>
<evidence type="ECO:0000256" key="2">
    <source>
        <dbReference type="ARBA" id="ARBA00022448"/>
    </source>
</evidence>
<dbReference type="EMBL" id="VDMD01000028">
    <property type="protein sequence ID" value="TRM59405.1"/>
    <property type="molecule type" value="Genomic_DNA"/>
</dbReference>
<keyword evidence="2 5" id="KW-0813">Transport</keyword>
<dbReference type="InterPro" id="IPR011987">
    <property type="entry name" value="ATPase_V1-cplx_hsu_C"/>
</dbReference>
<feature type="domain" description="ATPase V1 complex subunit H C-terminal" evidence="6">
    <location>
        <begin position="319"/>
        <end position="434"/>
    </location>
</feature>
<dbReference type="PANTHER" id="PTHR10698">
    <property type="entry name" value="V-TYPE PROTON ATPASE SUBUNIT H"/>
    <property type="match status" value="1"/>
</dbReference>
<organism evidence="7 8">
    <name type="scientific">Schizophyllum amplum</name>
    <dbReference type="NCBI Taxonomy" id="97359"/>
    <lineage>
        <taxon>Eukaryota</taxon>
        <taxon>Fungi</taxon>
        <taxon>Dikarya</taxon>
        <taxon>Basidiomycota</taxon>
        <taxon>Agaricomycotina</taxon>
        <taxon>Agaricomycetes</taxon>
        <taxon>Agaricomycetidae</taxon>
        <taxon>Agaricales</taxon>
        <taxon>Schizophyllaceae</taxon>
        <taxon>Schizophyllum</taxon>
    </lineage>
</organism>
<dbReference type="STRING" id="97359.A0A550C3N3"/>
<keyword evidence="3 5" id="KW-0375">Hydrogen ion transport</keyword>
<comment type="caution">
    <text evidence="7">The sequence shown here is derived from an EMBL/GenBank/DDBJ whole genome shotgun (WGS) entry which is preliminary data.</text>
</comment>
<accession>A0A550C3N3</accession>
<dbReference type="Proteomes" id="UP000320762">
    <property type="component" value="Unassembled WGS sequence"/>
</dbReference>
<dbReference type="AlphaFoldDB" id="A0A550C3N3"/>
<comment type="subunit">
    <text evidence="5">V-ATPase is a heteromultimeric enzyme made up of two complexes: the ATP-hydrolytic V1 complex and the proton translocation V0 complex.</text>
</comment>
<comment type="function">
    <text evidence="5">Subunit of the V1 complex of vacuolar(H+)-ATPase (V-ATPase), a multisubunit enzyme composed of a peripheral complex (V1) that hydrolyzes ATP and a membrane integral complex (V0) that translocates protons. V-ATPase is responsible for acidifying and maintaining the pH of intracellular compartments.</text>
</comment>
<keyword evidence="4 5" id="KW-0406">Ion transport</keyword>
<evidence type="ECO:0000256" key="4">
    <source>
        <dbReference type="ARBA" id="ARBA00023065"/>
    </source>
</evidence>
<dbReference type="InterPro" id="IPR016024">
    <property type="entry name" value="ARM-type_fold"/>
</dbReference>
<keyword evidence="8" id="KW-1185">Reference proteome</keyword>
<proteinExistence type="inferred from homology"/>
<evidence type="ECO:0000313" key="7">
    <source>
        <dbReference type="EMBL" id="TRM59405.1"/>
    </source>
</evidence>
<dbReference type="OrthoDB" id="10263554at2759"/>
<evidence type="ECO:0000256" key="1">
    <source>
        <dbReference type="ARBA" id="ARBA00008613"/>
    </source>
</evidence>
<dbReference type="Pfam" id="PF03224">
    <property type="entry name" value="V-ATPase_H_N"/>
    <property type="match status" value="1"/>
</dbReference>
<protein>
    <recommendedName>
        <fullName evidence="5">V-type proton ATPase subunit H</fullName>
    </recommendedName>
</protein>
<reference evidence="7 8" key="1">
    <citation type="journal article" date="2019" name="New Phytol.">
        <title>Comparative genomics reveals unique wood-decay strategies and fruiting body development in the Schizophyllaceae.</title>
        <authorList>
            <person name="Almasi E."/>
            <person name="Sahu N."/>
            <person name="Krizsan K."/>
            <person name="Balint B."/>
            <person name="Kovacs G.M."/>
            <person name="Kiss B."/>
            <person name="Cseklye J."/>
            <person name="Drula E."/>
            <person name="Henrissat B."/>
            <person name="Nagy I."/>
            <person name="Chovatia M."/>
            <person name="Adam C."/>
            <person name="LaButti K."/>
            <person name="Lipzen A."/>
            <person name="Riley R."/>
            <person name="Grigoriev I.V."/>
            <person name="Nagy L.G."/>
        </authorList>
    </citation>
    <scope>NUCLEOTIDE SEQUENCE [LARGE SCALE GENOMIC DNA]</scope>
    <source>
        <strain evidence="7 8">NL-1724</strain>
    </source>
</reference>
<name>A0A550C3N3_9AGAR</name>
<dbReference type="GO" id="GO:0000221">
    <property type="term" value="C:vacuolar proton-transporting V-type ATPase, V1 domain"/>
    <property type="evidence" value="ECO:0007669"/>
    <property type="project" value="UniProtKB-UniRule"/>
</dbReference>
<dbReference type="Gene3D" id="1.25.40.150">
    <property type="entry name" value="V-type ATPase, subunit H, C-terminal domain"/>
    <property type="match status" value="1"/>
</dbReference>
<dbReference type="GO" id="GO:0000329">
    <property type="term" value="C:fungal-type vacuole membrane"/>
    <property type="evidence" value="ECO:0007669"/>
    <property type="project" value="TreeGrafter"/>
</dbReference>